<proteinExistence type="predicted"/>
<evidence type="ECO:0000313" key="2">
    <source>
        <dbReference type="Proteomes" id="UP000577697"/>
    </source>
</evidence>
<accession>A0ABR6H7F4</accession>
<keyword evidence="2" id="KW-1185">Reference proteome</keyword>
<sequence>MTLFPTGRRIFFLQEIGEPEANVLRVVVAEASAQENATTVPGTDFIARPVIPVTNEQSWQLTWDSYIAYAVRNESYWQSDNRPDCDDRLLVRSQSAFLDFVGASTFASDDFPGKYSHWELICADHVIDVVSTSGPYIERRLTRA</sequence>
<organism evidence="1 2">
    <name type="scientific">Aminobacter aminovorans</name>
    <name type="common">Chelatobacter heintzii</name>
    <dbReference type="NCBI Taxonomy" id="83263"/>
    <lineage>
        <taxon>Bacteria</taxon>
        <taxon>Pseudomonadati</taxon>
        <taxon>Pseudomonadota</taxon>
        <taxon>Alphaproteobacteria</taxon>
        <taxon>Hyphomicrobiales</taxon>
        <taxon>Phyllobacteriaceae</taxon>
        <taxon>Aminobacter</taxon>
    </lineage>
</organism>
<name>A0ABR6H7F4_AMIAI</name>
<evidence type="ECO:0000313" key="1">
    <source>
        <dbReference type="EMBL" id="MBB3706391.1"/>
    </source>
</evidence>
<dbReference type="EMBL" id="JACICB010000009">
    <property type="protein sequence ID" value="MBB3706391.1"/>
    <property type="molecule type" value="Genomic_DNA"/>
</dbReference>
<protein>
    <submittedName>
        <fullName evidence="1">Uncharacterized protein</fullName>
    </submittedName>
</protein>
<reference evidence="1 2" key="1">
    <citation type="submission" date="2020-08" db="EMBL/GenBank/DDBJ databases">
        <title>Genomic Encyclopedia of Type Strains, Phase IV (KMG-IV): sequencing the most valuable type-strain genomes for metagenomic binning, comparative biology and taxonomic classification.</title>
        <authorList>
            <person name="Goeker M."/>
        </authorList>
    </citation>
    <scope>NUCLEOTIDE SEQUENCE [LARGE SCALE GENOMIC DNA]</scope>
    <source>
        <strain evidence="1 2">DSM 10368</strain>
    </source>
</reference>
<gene>
    <name evidence="1" type="ORF">FHS67_002713</name>
</gene>
<dbReference type="Proteomes" id="UP000577697">
    <property type="component" value="Unassembled WGS sequence"/>
</dbReference>
<dbReference type="RefSeq" id="WP_067957650.1">
    <property type="nucleotide sequence ID" value="NZ_CP015005.1"/>
</dbReference>
<comment type="caution">
    <text evidence="1">The sequence shown here is derived from an EMBL/GenBank/DDBJ whole genome shotgun (WGS) entry which is preliminary data.</text>
</comment>